<proteinExistence type="predicted"/>
<evidence type="ECO:0000256" key="3">
    <source>
        <dbReference type="ARBA" id="ARBA00022764"/>
    </source>
</evidence>
<comment type="subcellular location">
    <subcellularLocation>
        <location evidence="1">Periplasm</location>
    </subcellularLocation>
</comment>
<evidence type="ECO:0000256" key="2">
    <source>
        <dbReference type="ARBA" id="ARBA00022729"/>
    </source>
</evidence>
<dbReference type="PANTHER" id="PTHR36307">
    <property type="entry name" value="FLAGELLA BASAL BODY P-RING FORMATION PROTEIN FLGA"/>
    <property type="match status" value="1"/>
</dbReference>
<dbReference type="GO" id="GO:0042597">
    <property type="term" value="C:periplasmic space"/>
    <property type="evidence" value="ECO:0007669"/>
    <property type="project" value="UniProtKB-SubCell"/>
</dbReference>
<dbReference type="CDD" id="cd11614">
    <property type="entry name" value="SAF_CpaB_FlgA_like"/>
    <property type="match status" value="1"/>
</dbReference>
<reference evidence="6 7" key="1">
    <citation type="submission" date="2019-09" db="EMBL/GenBank/DDBJ databases">
        <title>NBRP : Genome information of microbial organism related human and environment.</title>
        <authorList>
            <person name="Hattori M."/>
            <person name="Oshima K."/>
            <person name="Inaba H."/>
            <person name="Suda W."/>
            <person name="Sakamoto M."/>
            <person name="Iino T."/>
            <person name="Kitahara M."/>
            <person name="Oshida Y."/>
            <person name="Iida T."/>
            <person name="Kudo T."/>
            <person name="Itoh T."/>
            <person name="Ohkuma M."/>
        </authorList>
    </citation>
    <scope>NUCLEOTIDE SEQUENCE [LARGE SCALE GENOMIC DNA]</scope>
    <source>
        <strain evidence="6 7">Mie-1</strain>
    </source>
</reference>
<gene>
    <name evidence="6" type="primary">flgA</name>
    <name evidence="6" type="ORF">JCM17845_20850</name>
</gene>
<evidence type="ECO:0000313" key="7">
    <source>
        <dbReference type="Proteomes" id="UP000325187"/>
    </source>
</evidence>
<evidence type="ECO:0000259" key="5">
    <source>
        <dbReference type="SMART" id="SM00858"/>
    </source>
</evidence>
<evidence type="ECO:0000313" key="6">
    <source>
        <dbReference type="EMBL" id="GER01462.1"/>
    </source>
</evidence>
<dbReference type="Proteomes" id="UP000325187">
    <property type="component" value="Unassembled WGS sequence"/>
</dbReference>
<dbReference type="NCBIfam" id="TIGR03170">
    <property type="entry name" value="flgA_cterm"/>
    <property type="match status" value="1"/>
</dbReference>
<dbReference type="InterPro" id="IPR013974">
    <property type="entry name" value="SAF"/>
</dbReference>
<dbReference type="SMART" id="SM00858">
    <property type="entry name" value="SAF"/>
    <property type="match status" value="1"/>
</dbReference>
<dbReference type="InterPro" id="IPR017585">
    <property type="entry name" value="SAF_FlgA"/>
</dbReference>
<dbReference type="AlphaFoldDB" id="A0A5A7MZL9"/>
<evidence type="ECO:0000256" key="1">
    <source>
        <dbReference type="ARBA" id="ARBA00004418"/>
    </source>
</evidence>
<dbReference type="Pfam" id="PF13144">
    <property type="entry name" value="ChapFlgA"/>
    <property type="match status" value="1"/>
</dbReference>
<keyword evidence="2 4" id="KW-0732">Signal</keyword>
<protein>
    <submittedName>
        <fullName evidence="6">Flagellar basal body P-ring biosynthesis protein FlgA</fullName>
    </submittedName>
</protein>
<dbReference type="GO" id="GO:0044780">
    <property type="term" value="P:bacterial-type flagellum assembly"/>
    <property type="evidence" value="ECO:0007669"/>
    <property type="project" value="InterPro"/>
</dbReference>
<dbReference type="InterPro" id="IPR039246">
    <property type="entry name" value="Flagellar_FlgA"/>
</dbReference>
<feature type="signal peptide" evidence="4">
    <location>
        <begin position="1"/>
        <end position="33"/>
    </location>
</feature>
<dbReference type="Gene3D" id="3.90.1210.10">
    <property type="entry name" value="Antifreeze-like/N-acetylneuraminic acid synthase C-terminal domain"/>
    <property type="match status" value="1"/>
</dbReference>
<feature type="domain" description="SAF" evidence="5">
    <location>
        <begin position="194"/>
        <end position="256"/>
    </location>
</feature>
<sequence>MARIIFSRFSIRKTALRLLLPLLLFCTSNAAIAAMTKPTVTVDGPVVTLGDVLLDAGAAQNHVIAAAPQPGKSMTLSRFDIDRAMANAGLSEGLDDSRGYVTISRRGKKVPPEILEARIMDKIAQNGGPDRLKIRLTGLRSPLYIAPQADLGDIEIENLSHDERSGRFTATIAIAQENGVWNRTTLSGLAEPVRLVPVLVRALSDDDIISRSDIDWIELPERRINRTMILESADLIGLSPTRTVRAGTPLRMSEVQKPVLVEKGAFVTMQVRHGGLMLSATGKAMQDGALGDFIRLINTSTNRTIEAQVAGLGVVNVLSHVTLSANQ</sequence>
<keyword evidence="6" id="KW-0966">Cell projection</keyword>
<evidence type="ECO:0000256" key="4">
    <source>
        <dbReference type="SAM" id="SignalP"/>
    </source>
</evidence>
<accession>A0A5A7MZL9</accession>
<name>A0A5A7MZL9_9PROT</name>
<dbReference type="RefSeq" id="WP_149999353.1">
    <property type="nucleotide sequence ID" value="NZ_BKCM01000010.1"/>
</dbReference>
<comment type="caution">
    <text evidence="6">The sequence shown here is derived from an EMBL/GenBank/DDBJ whole genome shotgun (WGS) entry which is preliminary data.</text>
</comment>
<feature type="chain" id="PRO_5022864711" evidence="4">
    <location>
        <begin position="34"/>
        <end position="327"/>
    </location>
</feature>
<organism evidence="6 7">
    <name type="scientific">Iodidimonas gelatinilytica</name>
    <dbReference type="NCBI Taxonomy" id="1236966"/>
    <lineage>
        <taxon>Bacteria</taxon>
        <taxon>Pseudomonadati</taxon>
        <taxon>Pseudomonadota</taxon>
        <taxon>Alphaproteobacteria</taxon>
        <taxon>Iodidimonadales</taxon>
        <taxon>Iodidimonadaceae</taxon>
        <taxon>Iodidimonas</taxon>
    </lineage>
</organism>
<keyword evidence="7" id="KW-1185">Reference proteome</keyword>
<dbReference type="Gene3D" id="2.30.30.760">
    <property type="match status" value="1"/>
</dbReference>
<dbReference type="PANTHER" id="PTHR36307:SF1">
    <property type="entry name" value="FLAGELLA BASAL BODY P-RING FORMATION PROTEIN FLGA"/>
    <property type="match status" value="1"/>
</dbReference>
<keyword evidence="6" id="KW-0282">Flagellum</keyword>
<dbReference type="EMBL" id="BKCM01000010">
    <property type="protein sequence ID" value="GER01462.1"/>
    <property type="molecule type" value="Genomic_DNA"/>
</dbReference>
<keyword evidence="6" id="KW-0969">Cilium</keyword>
<keyword evidence="3" id="KW-0574">Periplasm</keyword>